<keyword evidence="3" id="KW-1185">Reference proteome</keyword>
<feature type="transmembrane region" description="Helical" evidence="1">
    <location>
        <begin position="36"/>
        <end position="58"/>
    </location>
</feature>
<dbReference type="AlphaFoldDB" id="A0AAV0MHC6"/>
<dbReference type="Proteomes" id="UP001154282">
    <property type="component" value="Unassembled WGS sequence"/>
</dbReference>
<keyword evidence="1" id="KW-0472">Membrane</keyword>
<comment type="caution">
    <text evidence="2">The sequence shown here is derived from an EMBL/GenBank/DDBJ whole genome shotgun (WGS) entry which is preliminary data.</text>
</comment>
<dbReference type="EMBL" id="CAMGYJ010000007">
    <property type="protein sequence ID" value="CAI0445155.1"/>
    <property type="molecule type" value="Genomic_DNA"/>
</dbReference>
<protein>
    <submittedName>
        <fullName evidence="2">Uncharacterized protein</fullName>
    </submittedName>
</protein>
<organism evidence="2 3">
    <name type="scientific">Linum tenue</name>
    <dbReference type="NCBI Taxonomy" id="586396"/>
    <lineage>
        <taxon>Eukaryota</taxon>
        <taxon>Viridiplantae</taxon>
        <taxon>Streptophyta</taxon>
        <taxon>Embryophyta</taxon>
        <taxon>Tracheophyta</taxon>
        <taxon>Spermatophyta</taxon>
        <taxon>Magnoliopsida</taxon>
        <taxon>eudicotyledons</taxon>
        <taxon>Gunneridae</taxon>
        <taxon>Pentapetalae</taxon>
        <taxon>rosids</taxon>
        <taxon>fabids</taxon>
        <taxon>Malpighiales</taxon>
        <taxon>Linaceae</taxon>
        <taxon>Linum</taxon>
    </lineage>
</organism>
<keyword evidence="1" id="KW-0812">Transmembrane</keyword>
<reference evidence="2" key="1">
    <citation type="submission" date="2022-08" db="EMBL/GenBank/DDBJ databases">
        <authorList>
            <person name="Gutierrez-Valencia J."/>
        </authorList>
    </citation>
    <scope>NUCLEOTIDE SEQUENCE</scope>
</reference>
<accession>A0AAV0MHC6</accession>
<evidence type="ECO:0000313" key="2">
    <source>
        <dbReference type="EMBL" id="CAI0445155.1"/>
    </source>
</evidence>
<name>A0AAV0MHC6_9ROSI</name>
<gene>
    <name evidence="2" type="ORF">LITE_LOCUS28448</name>
</gene>
<sequence length="69" mass="7433">MITEGPWIFVGIPNLVKAWNLQTNADLSLSGPVGQVYAMVVGSGLLFVGTQVICHWIMDLSVLIWGSTS</sequence>
<keyword evidence="1" id="KW-1133">Transmembrane helix</keyword>
<evidence type="ECO:0000256" key="1">
    <source>
        <dbReference type="SAM" id="Phobius"/>
    </source>
</evidence>
<proteinExistence type="predicted"/>
<evidence type="ECO:0000313" key="3">
    <source>
        <dbReference type="Proteomes" id="UP001154282"/>
    </source>
</evidence>